<dbReference type="EMBL" id="KZ772693">
    <property type="protein sequence ID" value="PTQ44283.1"/>
    <property type="molecule type" value="Genomic_DNA"/>
</dbReference>
<sequence length="102" mass="11599">MFERDKNHKRASRAANPQKRSSTTRMRDPECPKGPPEAYRYAVCDLSSYLQITREGEFSRARCVISNVVWIGGRSCGCNKGVTTRMIVPVRTPLFPAQTLFF</sequence>
<dbReference type="Proteomes" id="UP000244005">
    <property type="component" value="Unassembled WGS sequence"/>
</dbReference>
<reference evidence="3" key="1">
    <citation type="journal article" date="2017" name="Cell">
        <title>Insights into land plant evolution garnered from the Marchantia polymorpha genome.</title>
        <authorList>
            <person name="Bowman J.L."/>
            <person name="Kohchi T."/>
            <person name="Yamato K.T."/>
            <person name="Jenkins J."/>
            <person name="Shu S."/>
            <person name="Ishizaki K."/>
            <person name="Yamaoka S."/>
            <person name="Nishihama R."/>
            <person name="Nakamura Y."/>
            <person name="Berger F."/>
            <person name="Adam C."/>
            <person name="Aki S.S."/>
            <person name="Althoff F."/>
            <person name="Araki T."/>
            <person name="Arteaga-Vazquez M.A."/>
            <person name="Balasubrmanian S."/>
            <person name="Barry K."/>
            <person name="Bauer D."/>
            <person name="Boehm C.R."/>
            <person name="Briginshaw L."/>
            <person name="Caballero-Perez J."/>
            <person name="Catarino B."/>
            <person name="Chen F."/>
            <person name="Chiyoda S."/>
            <person name="Chovatia M."/>
            <person name="Davies K.M."/>
            <person name="Delmans M."/>
            <person name="Demura T."/>
            <person name="Dierschke T."/>
            <person name="Dolan L."/>
            <person name="Dorantes-Acosta A.E."/>
            <person name="Eklund D.M."/>
            <person name="Florent S.N."/>
            <person name="Flores-Sandoval E."/>
            <person name="Fujiyama A."/>
            <person name="Fukuzawa H."/>
            <person name="Galik B."/>
            <person name="Grimanelli D."/>
            <person name="Grimwood J."/>
            <person name="Grossniklaus U."/>
            <person name="Hamada T."/>
            <person name="Haseloff J."/>
            <person name="Hetherington A.J."/>
            <person name="Higo A."/>
            <person name="Hirakawa Y."/>
            <person name="Hundley H.N."/>
            <person name="Ikeda Y."/>
            <person name="Inoue K."/>
            <person name="Inoue S.I."/>
            <person name="Ishida S."/>
            <person name="Jia Q."/>
            <person name="Kakita M."/>
            <person name="Kanazawa T."/>
            <person name="Kawai Y."/>
            <person name="Kawashima T."/>
            <person name="Kennedy M."/>
            <person name="Kinose K."/>
            <person name="Kinoshita T."/>
            <person name="Kohara Y."/>
            <person name="Koide E."/>
            <person name="Komatsu K."/>
            <person name="Kopischke S."/>
            <person name="Kubo M."/>
            <person name="Kyozuka J."/>
            <person name="Lagercrantz U."/>
            <person name="Lin S.S."/>
            <person name="Lindquist E."/>
            <person name="Lipzen A.M."/>
            <person name="Lu C.W."/>
            <person name="De Luna E."/>
            <person name="Martienssen R.A."/>
            <person name="Minamino N."/>
            <person name="Mizutani M."/>
            <person name="Mizutani M."/>
            <person name="Mochizuki N."/>
            <person name="Monte I."/>
            <person name="Mosher R."/>
            <person name="Nagasaki H."/>
            <person name="Nakagami H."/>
            <person name="Naramoto S."/>
            <person name="Nishitani K."/>
            <person name="Ohtani M."/>
            <person name="Okamoto T."/>
            <person name="Okumura M."/>
            <person name="Phillips J."/>
            <person name="Pollak B."/>
            <person name="Reinders A."/>
            <person name="Rovekamp M."/>
            <person name="Sano R."/>
            <person name="Sawa S."/>
            <person name="Schmid M.W."/>
            <person name="Shirakawa M."/>
            <person name="Solano R."/>
            <person name="Spunde A."/>
            <person name="Suetsugu N."/>
            <person name="Sugano S."/>
            <person name="Sugiyama A."/>
            <person name="Sun R."/>
            <person name="Suzuki Y."/>
            <person name="Takenaka M."/>
            <person name="Takezawa D."/>
            <person name="Tomogane H."/>
            <person name="Tsuzuki M."/>
            <person name="Ueda T."/>
            <person name="Umeda M."/>
            <person name="Ward J.M."/>
            <person name="Watanabe Y."/>
            <person name="Yazaki K."/>
            <person name="Yokoyama R."/>
            <person name="Yoshitake Y."/>
            <person name="Yotsui I."/>
            <person name="Zachgo S."/>
            <person name="Schmutz J."/>
        </authorList>
    </citation>
    <scope>NUCLEOTIDE SEQUENCE [LARGE SCALE GENOMIC DNA]</scope>
    <source>
        <strain evidence="3">Tak-1</strain>
    </source>
</reference>
<proteinExistence type="predicted"/>
<protein>
    <submittedName>
        <fullName evidence="2">Uncharacterized protein</fullName>
    </submittedName>
</protein>
<evidence type="ECO:0000313" key="3">
    <source>
        <dbReference type="Proteomes" id="UP000244005"/>
    </source>
</evidence>
<dbReference type="Gramene" id="Mp2g06840.1">
    <property type="protein sequence ID" value="Mp2g06840.1.cds1"/>
    <property type="gene ID" value="Mp2g06840"/>
</dbReference>
<keyword evidence="3" id="KW-1185">Reference proteome</keyword>
<accession>A0A2R6XDW8</accession>
<gene>
    <name evidence="2" type="ORF">MARPO_0021s0137</name>
</gene>
<evidence type="ECO:0000313" key="2">
    <source>
        <dbReference type="EMBL" id="PTQ44283.1"/>
    </source>
</evidence>
<name>A0A2R6XDW8_MARPO</name>
<organism evidence="2 3">
    <name type="scientific">Marchantia polymorpha</name>
    <name type="common">Common liverwort</name>
    <name type="synonym">Marchantia aquatica</name>
    <dbReference type="NCBI Taxonomy" id="3197"/>
    <lineage>
        <taxon>Eukaryota</taxon>
        <taxon>Viridiplantae</taxon>
        <taxon>Streptophyta</taxon>
        <taxon>Embryophyta</taxon>
        <taxon>Marchantiophyta</taxon>
        <taxon>Marchantiopsida</taxon>
        <taxon>Marchantiidae</taxon>
        <taxon>Marchantiales</taxon>
        <taxon>Marchantiaceae</taxon>
        <taxon>Marchantia</taxon>
    </lineage>
</organism>
<dbReference type="AlphaFoldDB" id="A0A2R6XDW8"/>
<feature type="region of interest" description="Disordered" evidence="1">
    <location>
        <begin position="1"/>
        <end position="37"/>
    </location>
</feature>
<evidence type="ECO:0000256" key="1">
    <source>
        <dbReference type="SAM" id="MobiDB-lite"/>
    </source>
</evidence>